<evidence type="ECO:0000313" key="3">
    <source>
        <dbReference type="WBParaSite" id="SBAD_0000980701-mRNA-1"/>
    </source>
</evidence>
<reference evidence="1 2" key="2">
    <citation type="submission" date="2018-11" db="EMBL/GenBank/DDBJ databases">
        <authorList>
            <consortium name="Pathogen Informatics"/>
        </authorList>
    </citation>
    <scope>NUCLEOTIDE SEQUENCE [LARGE SCALE GENOMIC DNA]</scope>
</reference>
<keyword evidence="2" id="KW-1185">Reference proteome</keyword>
<dbReference type="AlphaFoldDB" id="A0A183J0R4"/>
<protein>
    <submittedName>
        <fullName evidence="3">Transmembrane protein</fullName>
    </submittedName>
</protein>
<gene>
    <name evidence="1" type="ORF">SBAD_LOCUS9462</name>
</gene>
<accession>A0A183J0R4</accession>
<evidence type="ECO:0000313" key="1">
    <source>
        <dbReference type="EMBL" id="VDP23295.1"/>
    </source>
</evidence>
<evidence type="ECO:0000313" key="2">
    <source>
        <dbReference type="Proteomes" id="UP000270296"/>
    </source>
</evidence>
<sequence>MFGMAKYVGVYSPQPYVVKAYKNLESDGWEGSGEGCFKPIITHSTVLSLITEIGVSGRIVTTAVFVTSVVMGRCVFITAGNEPITSYYSSFHSSPNAIEYALNEETLRIRFSITF</sequence>
<reference evidence="3" key="1">
    <citation type="submission" date="2016-06" db="UniProtKB">
        <authorList>
            <consortium name="WormBaseParasite"/>
        </authorList>
    </citation>
    <scope>IDENTIFICATION</scope>
</reference>
<dbReference type="WBParaSite" id="SBAD_0000980701-mRNA-1">
    <property type="protein sequence ID" value="SBAD_0000980701-mRNA-1"/>
    <property type="gene ID" value="SBAD_0000980701"/>
</dbReference>
<proteinExistence type="predicted"/>
<dbReference type="Proteomes" id="UP000270296">
    <property type="component" value="Unassembled WGS sequence"/>
</dbReference>
<organism evidence="3">
    <name type="scientific">Soboliphyme baturini</name>
    <dbReference type="NCBI Taxonomy" id="241478"/>
    <lineage>
        <taxon>Eukaryota</taxon>
        <taxon>Metazoa</taxon>
        <taxon>Ecdysozoa</taxon>
        <taxon>Nematoda</taxon>
        <taxon>Enoplea</taxon>
        <taxon>Dorylaimia</taxon>
        <taxon>Dioctophymatida</taxon>
        <taxon>Dioctophymatoidea</taxon>
        <taxon>Soboliphymatidae</taxon>
        <taxon>Soboliphyme</taxon>
    </lineage>
</organism>
<name>A0A183J0R4_9BILA</name>
<dbReference type="EMBL" id="UZAM01012750">
    <property type="protein sequence ID" value="VDP23295.1"/>
    <property type="molecule type" value="Genomic_DNA"/>
</dbReference>